<reference evidence="1 2" key="1">
    <citation type="submission" date="2015-08" db="EMBL/GenBank/DDBJ databases">
        <title>Emmonsia species relationships and genome sequence.</title>
        <authorList>
            <person name="Cuomo C.A."/>
            <person name="Schwartz I.S."/>
            <person name="Kenyon C."/>
            <person name="De Hoog G.S."/>
            <person name="Govender N.P."/>
            <person name="Botha A."/>
            <person name="Moreno L."/>
            <person name="De Vries M."/>
            <person name="Munoz J.F."/>
            <person name="Stielow J.B."/>
        </authorList>
    </citation>
    <scope>NUCLEOTIDE SEQUENCE [LARGE SCALE GENOMIC DNA]</scope>
    <source>
        <strain evidence="1 2">EI222</strain>
    </source>
</reference>
<accession>A0A1J9P641</accession>
<gene>
    <name evidence="1" type="ORF">ACJ73_09558</name>
</gene>
<dbReference type="VEuPathDB" id="FungiDB:ACJ73_09558"/>
<dbReference type="AlphaFoldDB" id="A0A1J9P641"/>
<keyword evidence="2" id="KW-1185">Reference proteome</keyword>
<comment type="caution">
    <text evidence="1">The sequence shown here is derived from an EMBL/GenBank/DDBJ whole genome shotgun (WGS) entry which is preliminary data.</text>
</comment>
<evidence type="ECO:0000313" key="2">
    <source>
        <dbReference type="Proteomes" id="UP000242791"/>
    </source>
</evidence>
<protein>
    <submittedName>
        <fullName evidence="1">Uncharacterized protein</fullName>
    </submittedName>
</protein>
<sequence length="41" mass="4702">MEAPKGTSEPYSAIPVTEEECARWDKKAIMKALFDPIEYQK</sequence>
<dbReference type="Proteomes" id="UP000242791">
    <property type="component" value="Unassembled WGS sequence"/>
</dbReference>
<proteinExistence type="predicted"/>
<dbReference type="EMBL" id="LGTZ01002756">
    <property type="protein sequence ID" value="OJD11354.1"/>
    <property type="molecule type" value="Genomic_DNA"/>
</dbReference>
<evidence type="ECO:0000313" key="1">
    <source>
        <dbReference type="EMBL" id="OJD11354.1"/>
    </source>
</evidence>
<name>A0A1J9P641_9EURO</name>
<organism evidence="1 2">
    <name type="scientific">Blastomyces percursus</name>
    <dbReference type="NCBI Taxonomy" id="1658174"/>
    <lineage>
        <taxon>Eukaryota</taxon>
        <taxon>Fungi</taxon>
        <taxon>Dikarya</taxon>
        <taxon>Ascomycota</taxon>
        <taxon>Pezizomycotina</taxon>
        <taxon>Eurotiomycetes</taxon>
        <taxon>Eurotiomycetidae</taxon>
        <taxon>Onygenales</taxon>
        <taxon>Ajellomycetaceae</taxon>
        <taxon>Blastomyces</taxon>
    </lineage>
</organism>